<accession>A0A9P9FV29</accession>
<feature type="non-terminal residue" evidence="1">
    <location>
        <position position="70"/>
    </location>
</feature>
<organism evidence="1 2">
    <name type="scientific">Fusarium redolens</name>
    <dbReference type="NCBI Taxonomy" id="48865"/>
    <lineage>
        <taxon>Eukaryota</taxon>
        <taxon>Fungi</taxon>
        <taxon>Dikarya</taxon>
        <taxon>Ascomycota</taxon>
        <taxon>Pezizomycotina</taxon>
        <taxon>Sordariomycetes</taxon>
        <taxon>Hypocreomycetidae</taxon>
        <taxon>Hypocreales</taxon>
        <taxon>Nectriaceae</taxon>
        <taxon>Fusarium</taxon>
        <taxon>Fusarium redolens species complex</taxon>
    </lineage>
</organism>
<gene>
    <name evidence="1" type="ORF">BKA55DRAFT_491325</name>
</gene>
<reference evidence="1" key="1">
    <citation type="journal article" date="2021" name="Nat. Commun.">
        <title>Genetic determinants of endophytism in the Arabidopsis root mycobiome.</title>
        <authorList>
            <person name="Mesny F."/>
            <person name="Miyauchi S."/>
            <person name="Thiergart T."/>
            <person name="Pickel B."/>
            <person name="Atanasova L."/>
            <person name="Karlsson M."/>
            <person name="Huettel B."/>
            <person name="Barry K.W."/>
            <person name="Haridas S."/>
            <person name="Chen C."/>
            <person name="Bauer D."/>
            <person name="Andreopoulos W."/>
            <person name="Pangilinan J."/>
            <person name="LaButti K."/>
            <person name="Riley R."/>
            <person name="Lipzen A."/>
            <person name="Clum A."/>
            <person name="Drula E."/>
            <person name="Henrissat B."/>
            <person name="Kohler A."/>
            <person name="Grigoriev I.V."/>
            <person name="Martin F.M."/>
            <person name="Hacquard S."/>
        </authorList>
    </citation>
    <scope>NUCLEOTIDE SEQUENCE</scope>
    <source>
        <strain evidence="1">MPI-CAGE-AT-0023</strain>
    </source>
</reference>
<evidence type="ECO:0000313" key="2">
    <source>
        <dbReference type="Proteomes" id="UP000720189"/>
    </source>
</evidence>
<dbReference type="Proteomes" id="UP000720189">
    <property type="component" value="Unassembled WGS sequence"/>
</dbReference>
<dbReference type="GeneID" id="70216213"/>
<sequence>PNLVQDIISDTTLEASLHMGEGKSGPIQHFAQELAERLIKFQGCYTECHQAAKHNHIEDTNEHISLTIYL</sequence>
<name>A0A9P9FV29_FUSRE</name>
<comment type="caution">
    <text evidence="1">The sequence shown here is derived from an EMBL/GenBank/DDBJ whole genome shotgun (WGS) entry which is preliminary data.</text>
</comment>
<dbReference type="OrthoDB" id="5098663at2759"/>
<dbReference type="AlphaFoldDB" id="A0A9P9FV29"/>
<evidence type="ECO:0000313" key="1">
    <source>
        <dbReference type="EMBL" id="KAH7205811.1"/>
    </source>
</evidence>
<keyword evidence="2" id="KW-1185">Reference proteome</keyword>
<feature type="non-terminal residue" evidence="1">
    <location>
        <position position="1"/>
    </location>
</feature>
<protein>
    <submittedName>
        <fullName evidence="1">Uncharacterized protein</fullName>
    </submittedName>
</protein>
<dbReference type="RefSeq" id="XP_046041118.1">
    <property type="nucleotide sequence ID" value="XM_046186259.1"/>
</dbReference>
<proteinExistence type="predicted"/>
<dbReference type="EMBL" id="JAGMUX010000036">
    <property type="protein sequence ID" value="KAH7205811.1"/>
    <property type="molecule type" value="Genomic_DNA"/>
</dbReference>